<name>A0A1E7F4S1_9STRA</name>
<dbReference type="KEGG" id="fcy:FRACYDRAFT_242859"/>
<evidence type="ECO:0000256" key="1">
    <source>
        <dbReference type="SAM" id="MobiDB-lite"/>
    </source>
</evidence>
<protein>
    <submittedName>
        <fullName evidence="2">Uncharacterized protein</fullName>
    </submittedName>
</protein>
<accession>A0A1E7F4S1</accession>
<evidence type="ECO:0000313" key="2">
    <source>
        <dbReference type="EMBL" id="OEU13147.1"/>
    </source>
</evidence>
<feature type="region of interest" description="Disordered" evidence="1">
    <location>
        <begin position="1"/>
        <end position="39"/>
    </location>
</feature>
<sequence>MCIPSQSMPKYTSENIPKHKVFRSRSERPPDQASDDEESVVVAVAVDTKQKEDEKIAAKVDEKREESTVKDKESTVEDNDPIDAISRLEATAQECLQEEQEEIKSLVLGEYQPDSLMSDMMDRNLTE</sequence>
<organism evidence="2 3">
    <name type="scientific">Fragilariopsis cylindrus CCMP1102</name>
    <dbReference type="NCBI Taxonomy" id="635003"/>
    <lineage>
        <taxon>Eukaryota</taxon>
        <taxon>Sar</taxon>
        <taxon>Stramenopiles</taxon>
        <taxon>Ochrophyta</taxon>
        <taxon>Bacillariophyta</taxon>
        <taxon>Bacillariophyceae</taxon>
        <taxon>Bacillariophycidae</taxon>
        <taxon>Bacillariales</taxon>
        <taxon>Bacillariaceae</taxon>
        <taxon>Fragilariopsis</taxon>
    </lineage>
</organism>
<keyword evidence="3" id="KW-1185">Reference proteome</keyword>
<dbReference type="AlphaFoldDB" id="A0A1E7F4S1"/>
<feature type="compositionally biased region" description="Basic and acidic residues" evidence="1">
    <location>
        <begin position="56"/>
        <end position="75"/>
    </location>
</feature>
<feature type="compositionally biased region" description="Polar residues" evidence="1">
    <location>
        <begin position="1"/>
        <end position="15"/>
    </location>
</feature>
<dbReference type="InParanoid" id="A0A1E7F4S1"/>
<proteinExistence type="predicted"/>
<evidence type="ECO:0000313" key="3">
    <source>
        <dbReference type="Proteomes" id="UP000095751"/>
    </source>
</evidence>
<dbReference type="Proteomes" id="UP000095751">
    <property type="component" value="Unassembled WGS sequence"/>
</dbReference>
<dbReference type="EMBL" id="KV784362">
    <property type="protein sequence ID" value="OEU13147.1"/>
    <property type="molecule type" value="Genomic_DNA"/>
</dbReference>
<reference evidence="2 3" key="1">
    <citation type="submission" date="2016-09" db="EMBL/GenBank/DDBJ databases">
        <title>Extensive genetic diversity and differential bi-allelic expression allows diatom success in the polar Southern Ocean.</title>
        <authorList>
            <consortium name="DOE Joint Genome Institute"/>
            <person name="Mock T."/>
            <person name="Otillar R.P."/>
            <person name="Strauss J."/>
            <person name="Dupont C."/>
            <person name="Frickenhaus S."/>
            <person name="Maumus F."/>
            <person name="Mcmullan M."/>
            <person name="Sanges R."/>
            <person name="Schmutz J."/>
            <person name="Toseland A."/>
            <person name="Valas R."/>
            <person name="Veluchamy A."/>
            <person name="Ward B.J."/>
            <person name="Allen A."/>
            <person name="Barry K."/>
            <person name="Falciatore A."/>
            <person name="Ferrante M."/>
            <person name="Fortunato A.E."/>
            <person name="Gloeckner G."/>
            <person name="Gruber A."/>
            <person name="Hipkin R."/>
            <person name="Janech M."/>
            <person name="Kroth P."/>
            <person name="Leese F."/>
            <person name="Lindquist E."/>
            <person name="Lyon B.R."/>
            <person name="Martin J."/>
            <person name="Mayer C."/>
            <person name="Parker M."/>
            <person name="Quesneville H."/>
            <person name="Raymond J."/>
            <person name="Uhlig C."/>
            <person name="Valentin K.U."/>
            <person name="Worden A.Z."/>
            <person name="Armbrust E.V."/>
            <person name="Bowler C."/>
            <person name="Green B."/>
            <person name="Moulton V."/>
            <person name="Van Oosterhout C."/>
            <person name="Grigoriev I."/>
        </authorList>
    </citation>
    <scope>NUCLEOTIDE SEQUENCE [LARGE SCALE GENOMIC DNA]</scope>
    <source>
        <strain evidence="2 3">CCMP1102</strain>
    </source>
</reference>
<gene>
    <name evidence="2" type="ORF">FRACYDRAFT_242859</name>
</gene>
<feature type="region of interest" description="Disordered" evidence="1">
    <location>
        <begin position="56"/>
        <end position="80"/>
    </location>
</feature>